<dbReference type="PANTHER" id="PTHR47917:SF1">
    <property type="entry name" value="COENZYME F420:L-GLUTAMATE LIGASE"/>
    <property type="match status" value="1"/>
</dbReference>
<reference evidence="2 3" key="1">
    <citation type="submission" date="2018-11" db="EMBL/GenBank/DDBJ databases">
        <authorList>
            <person name="Li F."/>
        </authorList>
    </citation>
    <scope>NUCLEOTIDE SEQUENCE [LARGE SCALE GENOMIC DNA]</scope>
    <source>
        <strain evidence="2 3">Gsoil 818</strain>
    </source>
</reference>
<sequence length="312" mass="31949">MPADRIEVFAPDGIGEVVEGTDLAALVAPYLADGDVVVVTSKVVSKAEGRVRVGDRDQAVLDETVRVVARRGPTRIVESRIGVVLAAAGVDASNVAPGSIVLLPEDPDASARRIRADLAARDGINVAVVVSDTAGRAWRHGQTDLAIGLAGMLPFESFEGRTDAYGNPLAVTAPAVADEVAGIAEVATGKLGHRPVTVVRGLSDRVLAPGEHGPGARALVRETGTDMFGLGSREAVVAALSGRDQDAFGAPATADDLARALTECGLPASPGDGRVTVAAQPDDLRIAVLAFAHAWRVVDDSGDSATVLVPLS</sequence>
<comment type="caution">
    <text evidence="2">The sequence shown here is derived from an EMBL/GenBank/DDBJ whole genome shotgun (WGS) entry which is preliminary data.</text>
</comment>
<dbReference type="InterPro" id="IPR002847">
    <property type="entry name" value="F420-0_gamma-glut_ligase-dom"/>
</dbReference>
<dbReference type="Pfam" id="PF01996">
    <property type="entry name" value="F420_ligase"/>
    <property type="match status" value="2"/>
</dbReference>
<dbReference type="OrthoDB" id="9788295at2"/>
<dbReference type="GO" id="GO:0052618">
    <property type="term" value="F:coenzyme F420-0:L-glutamate ligase activity"/>
    <property type="evidence" value="ECO:0007669"/>
    <property type="project" value="TreeGrafter"/>
</dbReference>
<dbReference type="SUPFAM" id="SSF144010">
    <property type="entry name" value="CofE-like"/>
    <property type="match status" value="1"/>
</dbReference>
<accession>A0A3N0GN54</accession>
<dbReference type="Proteomes" id="UP000279994">
    <property type="component" value="Unassembled WGS sequence"/>
</dbReference>
<evidence type="ECO:0000313" key="2">
    <source>
        <dbReference type="EMBL" id="RNM13582.1"/>
    </source>
</evidence>
<dbReference type="Gene3D" id="3.30.1330.100">
    <property type="entry name" value="CofE-like"/>
    <property type="match status" value="2"/>
</dbReference>
<protein>
    <submittedName>
        <fullName evidence="2">F420-dependent oxidoreductase</fullName>
    </submittedName>
</protein>
<feature type="domain" description="Coenzyme F420:L-glutamate ligase-like" evidence="1">
    <location>
        <begin position="58"/>
        <end position="201"/>
    </location>
</feature>
<evidence type="ECO:0000259" key="1">
    <source>
        <dbReference type="Pfam" id="PF01996"/>
    </source>
</evidence>
<proteinExistence type="predicted"/>
<keyword evidence="3" id="KW-1185">Reference proteome</keyword>
<name>A0A3N0GN54_9ACTN</name>
<organism evidence="2 3">
    <name type="scientific">Nocardioides pocheonensis</name>
    <dbReference type="NCBI Taxonomy" id="661485"/>
    <lineage>
        <taxon>Bacteria</taxon>
        <taxon>Bacillati</taxon>
        <taxon>Actinomycetota</taxon>
        <taxon>Actinomycetes</taxon>
        <taxon>Propionibacteriales</taxon>
        <taxon>Nocardioidaceae</taxon>
        <taxon>Nocardioides</taxon>
    </lineage>
</organism>
<feature type="domain" description="Coenzyme F420:L-glutamate ligase-like" evidence="1">
    <location>
        <begin position="15"/>
        <end position="52"/>
    </location>
</feature>
<dbReference type="AlphaFoldDB" id="A0A3N0GN54"/>
<gene>
    <name evidence="2" type="ORF">EFL26_11280</name>
</gene>
<evidence type="ECO:0000313" key="3">
    <source>
        <dbReference type="Proteomes" id="UP000279994"/>
    </source>
</evidence>
<dbReference type="EMBL" id="RJSF01000040">
    <property type="protein sequence ID" value="RNM13582.1"/>
    <property type="molecule type" value="Genomic_DNA"/>
</dbReference>
<dbReference type="RefSeq" id="WP_123222989.1">
    <property type="nucleotide sequence ID" value="NZ_RJSF01000040.1"/>
</dbReference>
<dbReference type="PANTHER" id="PTHR47917">
    <property type="match status" value="1"/>
</dbReference>